<evidence type="ECO:0000313" key="2">
    <source>
        <dbReference type="EMBL" id="HGT39175.1"/>
    </source>
</evidence>
<accession>A0A7C4LKS4</accession>
<dbReference type="Pfam" id="PF00460">
    <property type="entry name" value="Flg_bb_rod"/>
    <property type="match status" value="1"/>
</dbReference>
<sequence length="157" mass="17865">MLSPLLDQTPLPLLKQVARFTERRQEVLAGNVANIDTPGYRMRDLPVAEFRQALARAIAQLPPPADSASRYYLTGELPPASPAGLRAPPSLEELFPETLFQAHTPREQPGITFQDANNRSLEQQFLQMTRNTLWQNFAVELLRRQFDQLQMVITERP</sequence>
<feature type="domain" description="Flagellar basal body rod protein N-terminal" evidence="1">
    <location>
        <begin position="23"/>
        <end position="41"/>
    </location>
</feature>
<comment type="caution">
    <text evidence="2">The sequence shown here is derived from an EMBL/GenBank/DDBJ whole genome shotgun (WGS) entry which is preliminary data.</text>
</comment>
<proteinExistence type="predicted"/>
<evidence type="ECO:0000259" key="1">
    <source>
        <dbReference type="Pfam" id="PF00460"/>
    </source>
</evidence>
<dbReference type="AlphaFoldDB" id="A0A7C4LKS4"/>
<reference evidence="2" key="1">
    <citation type="journal article" date="2020" name="mSystems">
        <title>Genome- and Community-Level Interaction Insights into Carbon Utilization and Element Cycling Functions of Hydrothermarchaeota in Hydrothermal Sediment.</title>
        <authorList>
            <person name="Zhou Z."/>
            <person name="Liu Y."/>
            <person name="Xu W."/>
            <person name="Pan J."/>
            <person name="Luo Z.H."/>
            <person name="Li M."/>
        </authorList>
    </citation>
    <scope>NUCLEOTIDE SEQUENCE [LARGE SCALE GENOMIC DNA]</scope>
    <source>
        <strain evidence="2">SpSt-508</strain>
    </source>
</reference>
<dbReference type="InterPro" id="IPR001444">
    <property type="entry name" value="Flag_bb_rod_N"/>
</dbReference>
<protein>
    <recommendedName>
        <fullName evidence="1">Flagellar basal body rod protein N-terminal domain-containing protein</fullName>
    </recommendedName>
</protein>
<dbReference type="EMBL" id="DSVQ01000012">
    <property type="protein sequence ID" value="HGT39175.1"/>
    <property type="molecule type" value="Genomic_DNA"/>
</dbReference>
<gene>
    <name evidence="2" type="ORF">ENS64_07930</name>
</gene>
<name>A0A7C4LKS4_9PLAN</name>
<organism evidence="2">
    <name type="scientific">Schlesneria paludicola</name>
    <dbReference type="NCBI Taxonomy" id="360056"/>
    <lineage>
        <taxon>Bacteria</taxon>
        <taxon>Pseudomonadati</taxon>
        <taxon>Planctomycetota</taxon>
        <taxon>Planctomycetia</taxon>
        <taxon>Planctomycetales</taxon>
        <taxon>Planctomycetaceae</taxon>
        <taxon>Schlesneria</taxon>
    </lineage>
</organism>